<accession>A0A3P6BGN0</accession>
<name>A0A3P6BGN0_BRACM</name>
<dbReference type="AlphaFoldDB" id="A0A3P6BGN0"/>
<evidence type="ECO:0000313" key="2">
    <source>
        <dbReference type="EMBL" id="VDD02098.1"/>
    </source>
</evidence>
<keyword evidence="1" id="KW-0812">Transmembrane</keyword>
<keyword evidence="1" id="KW-0472">Membrane</keyword>
<dbReference type="PANTHER" id="PTHR37204">
    <property type="entry name" value="TRANSMEMBRANE PROTEIN"/>
    <property type="match status" value="1"/>
</dbReference>
<feature type="transmembrane region" description="Helical" evidence="1">
    <location>
        <begin position="15"/>
        <end position="33"/>
    </location>
</feature>
<sequence>MATATTSSIRSPQNWRTVVLFWTISLTVFYSLFQMGLRNSPPTPSSLSSGRLSLCCYDLSDPIVTYAEQSTRLYDKMERDLQENGPKFLKQGETSQSLSLSDLFTLKDGIILPVLKVANPPVRANVLHLSTDYAVPVSEVVKSVFSPYFENSKYIILSFFFKSAIWYQDSDMYHFSMFHASHHIVSVPATEDEVEAEAAAVKAVASKLCPLEIVLDRVLLTSTGVLLGCWKVNSGDDPITIRSKLRSVLPRAPEKQLYDAAILHTSLARLLGPPISPTEAILHELVTKLNNQIRGFKALVSELWYVEEFDLLALALGGRMKVRSFPLGCTKS</sequence>
<dbReference type="PANTHER" id="PTHR37204:SF1">
    <property type="entry name" value="TRANSMEMBRANE PROTEIN"/>
    <property type="match status" value="1"/>
</dbReference>
<reference evidence="2" key="1">
    <citation type="submission" date="2018-11" db="EMBL/GenBank/DDBJ databases">
        <authorList>
            <consortium name="Genoscope - CEA"/>
            <person name="William W."/>
        </authorList>
    </citation>
    <scope>NUCLEOTIDE SEQUENCE</scope>
</reference>
<keyword evidence="1" id="KW-1133">Transmembrane helix</keyword>
<protein>
    <submittedName>
        <fullName evidence="2">Uncharacterized protein</fullName>
    </submittedName>
</protein>
<gene>
    <name evidence="2" type="ORF">BRAA07T31575Z</name>
</gene>
<dbReference type="EMBL" id="LR031574">
    <property type="protein sequence ID" value="VDD02098.1"/>
    <property type="molecule type" value="Genomic_DNA"/>
</dbReference>
<evidence type="ECO:0000256" key="1">
    <source>
        <dbReference type="SAM" id="Phobius"/>
    </source>
</evidence>
<organism evidence="2">
    <name type="scientific">Brassica campestris</name>
    <name type="common">Field mustard</name>
    <dbReference type="NCBI Taxonomy" id="3711"/>
    <lineage>
        <taxon>Eukaryota</taxon>
        <taxon>Viridiplantae</taxon>
        <taxon>Streptophyta</taxon>
        <taxon>Embryophyta</taxon>
        <taxon>Tracheophyta</taxon>
        <taxon>Spermatophyta</taxon>
        <taxon>Magnoliopsida</taxon>
        <taxon>eudicotyledons</taxon>
        <taxon>Gunneridae</taxon>
        <taxon>Pentapetalae</taxon>
        <taxon>rosids</taxon>
        <taxon>malvids</taxon>
        <taxon>Brassicales</taxon>
        <taxon>Brassicaceae</taxon>
        <taxon>Brassiceae</taxon>
        <taxon>Brassica</taxon>
    </lineage>
</organism>
<proteinExistence type="predicted"/>